<proteinExistence type="predicted"/>
<name>X1DXY5_9ZZZZ</name>
<sequence>MGGRLKPVLNNIILMKKLGIWVEVTTLIIPGI</sequence>
<accession>X1DXY5</accession>
<dbReference type="EMBL" id="BARU01005028">
    <property type="protein sequence ID" value="GAH25891.1"/>
    <property type="molecule type" value="Genomic_DNA"/>
</dbReference>
<reference evidence="1" key="1">
    <citation type="journal article" date="2014" name="Front. Microbiol.">
        <title>High frequency of phylogenetically diverse reductive dehalogenase-homologous genes in deep subseafloor sedimentary metagenomes.</title>
        <authorList>
            <person name="Kawai M."/>
            <person name="Futagami T."/>
            <person name="Toyoda A."/>
            <person name="Takaki Y."/>
            <person name="Nishi S."/>
            <person name="Hori S."/>
            <person name="Arai W."/>
            <person name="Tsubouchi T."/>
            <person name="Morono Y."/>
            <person name="Uchiyama I."/>
            <person name="Ito T."/>
            <person name="Fujiyama A."/>
            <person name="Inagaki F."/>
            <person name="Takami H."/>
        </authorList>
    </citation>
    <scope>NUCLEOTIDE SEQUENCE</scope>
    <source>
        <strain evidence="1">Expedition CK06-06</strain>
    </source>
</reference>
<dbReference type="AlphaFoldDB" id="X1DXY5"/>
<feature type="non-terminal residue" evidence="1">
    <location>
        <position position="32"/>
    </location>
</feature>
<comment type="caution">
    <text evidence="1">The sequence shown here is derived from an EMBL/GenBank/DDBJ whole genome shotgun (WGS) entry which is preliminary data.</text>
</comment>
<protein>
    <submittedName>
        <fullName evidence="1">Uncharacterized protein</fullName>
    </submittedName>
</protein>
<gene>
    <name evidence="1" type="ORF">S03H2_09703</name>
</gene>
<evidence type="ECO:0000313" key="1">
    <source>
        <dbReference type="EMBL" id="GAH25891.1"/>
    </source>
</evidence>
<organism evidence="1">
    <name type="scientific">marine sediment metagenome</name>
    <dbReference type="NCBI Taxonomy" id="412755"/>
    <lineage>
        <taxon>unclassified sequences</taxon>
        <taxon>metagenomes</taxon>
        <taxon>ecological metagenomes</taxon>
    </lineage>
</organism>